<organism evidence="1 2">
    <name type="scientific">Coccidioides immitis (strain RS)</name>
    <name type="common">Valley fever fungus</name>
    <dbReference type="NCBI Taxonomy" id="246410"/>
    <lineage>
        <taxon>Eukaryota</taxon>
        <taxon>Fungi</taxon>
        <taxon>Dikarya</taxon>
        <taxon>Ascomycota</taxon>
        <taxon>Pezizomycotina</taxon>
        <taxon>Eurotiomycetes</taxon>
        <taxon>Eurotiomycetidae</taxon>
        <taxon>Onygenales</taxon>
        <taxon>Onygenaceae</taxon>
        <taxon>Coccidioides</taxon>
    </lineage>
</organism>
<dbReference type="OMA" id="EDIDRCF"/>
<accession>A0A0D8JST9</accession>
<dbReference type="GeneID" id="24163478"/>
<dbReference type="Proteomes" id="UP000001261">
    <property type="component" value="Unassembled WGS sequence"/>
</dbReference>
<dbReference type="InParanoid" id="A0A0D8JST9"/>
<reference evidence="2" key="2">
    <citation type="journal article" date="2010" name="Genome Res.">
        <title>Population genomic sequencing of Coccidioides fungi reveals recent hybridization and transposon control.</title>
        <authorList>
            <person name="Neafsey D.E."/>
            <person name="Barker B.M."/>
            <person name="Sharpton T.J."/>
            <person name="Stajich J.E."/>
            <person name="Park D.J."/>
            <person name="Whiston E."/>
            <person name="Hung C.-Y."/>
            <person name="McMahan C."/>
            <person name="White J."/>
            <person name="Sykes S."/>
            <person name="Heiman D."/>
            <person name="Young S."/>
            <person name="Zeng Q."/>
            <person name="Abouelleil A."/>
            <person name="Aftuck L."/>
            <person name="Bessette D."/>
            <person name="Brown A."/>
            <person name="FitzGerald M."/>
            <person name="Lui A."/>
            <person name="Macdonald J.P."/>
            <person name="Priest M."/>
            <person name="Orbach M.J."/>
            <person name="Galgiani J.N."/>
            <person name="Kirkland T.N."/>
            <person name="Cole G.T."/>
            <person name="Birren B.W."/>
            <person name="Henn M.R."/>
            <person name="Taylor J.W."/>
            <person name="Rounsley S.D."/>
        </authorList>
    </citation>
    <scope>GENOME REANNOTATION</scope>
    <source>
        <strain evidence="2">RS</strain>
    </source>
</reference>
<protein>
    <submittedName>
        <fullName evidence="1">Uncharacterized protein</fullName>
    </submittedName>
</protein>
<proteinExistence type="predicted"/>
<dbReference type="VEuPathDB" id="FungiDB:CIMG_10901"/>
<reference evidence="2" key="1">
    <citation type="journal article" date="2009" name="Genome Res.">
        <title>Comparative genomic analyses of the human fungal pathogens Coccidioides and their relatives.</title>
        <authorList>
            <person name="Sharpton T.J."/>
            <person name="Stajich J.E."/>
            <person name="Rounsley S.D."/>
            <person name="Gardner M.J."/>
            <person name="Wortman J.R."/>
            <person name="Jordar V.S."/>
            <person name="Maiti R."/>
            <person name="Kodira C.D."/>
            <person name="Neafsey D.E."/>
            <person name="Zeng Q."/>
            <person name="Hung C.-Y."/>
            <person name="McMahan C."/>
            <person name="Muszewska A."/>
            <person name="Grynberg M."/>
            <person name="Mandel M.A."/>
            <person name="Kellner E.M."/>
            <person name="Barker B.M."/>
            <person name="Galgiani J.N."/>
            <person name="Orbach M.J."/>
            <person name="Kirkland T.N."/>
            <person name="Cole G.T."/>
            <person name="Henn M.R."/>
            <person name="Birren B.W."/>
            <person name="Taylor J.W."/>
        </authorList>
    </citation>
    <scope>NUCLEOTIDE SEQUENCE [LARGE SCALE GENOMIC DNA]</scope>
    <source>
        <strain evidence="2">RS</strain>
    </source>
</reference>
<name>A0A0D8JST9_COCIM</name>
<dbReference type="KEGG" id="cim:CIMG_10901"/>
<dbReference type="AlphaFoldDB" id="A0A0D8JST9"/>
<evidence type="ECO:0000313" key="2">
    <source>
        <dbReference type="Proteomes" id="UP000001261"/>
    </source>
</evidence>
<dbReference type="EMBL" id="GG704911">
    <property type="protein sequence ID" value="KJF60046.1"/>
    <property type="molecule type" value="Genomic_DNA"/>
</dbReference>
<sequence length="170" mass="18486">MLLWASSEICGKETEWWSNKGGSKQSYINTSTRKTGSNIYQTRKFKCMCLEGSGTGLVLRVAVEGKLGAEGRARSTKVGAKSSTLEMSGWRRESTAWTNASLSPDDTAKGAGEDIDRCFKTCVLCAARSQGSKNTLRHFDVSSSALPAAYALMGGMKGEKPWRRTLEEAK</sequence>
<evidence type="ECO:0000313" key="1">
    <source>
        <dbReference type="EMBL" id="KJF60046.1"/>
    </source>
</evidence>
<gene>
    <name evidence="1" type="ORF">CIMG_10901</name>
</gene>
<keyword evidence="2" id="KW-1185">Reference proteome</keyword>
<dbReference type="RefSeq" id="XP_012214363.1">
    <property type="nucleotide sequence ID" value="XM_012358940.1"/>
</dbReference>